<dbReference type="GO" id="GO:0016746">
    <property type="term" value="F:acyltransferase activity"/>
    <property type="evidence" value="ECO:0007669"/>
    <property type="project" value="UniProtKB-KW"/>
</dbReference>
<keyword evidence="12" id="KW-0012">Acyltransferase</keyword>
<organism evidence="15 16">
    <name type="scientific">Austropuccinia psidii MF-1</name>
    <dbReference type="NCBI Taxonomy" id="1389203"/>
    <lineage>
        <taxon>Eukaryota</taxon>
        <taxon>Fungi</taxon>
        <taxon>Dikarya</taxon>
        <taxon>Basidiomycota</taxon>
        <taxon>Pucciniomycotina</taxon>
        <taxon>Pucciniomycetes</taxon>
        <taxon>Pucciniales</taxon>
        <taxon>Sphaerophragmiaceae</taxon>
        <taxon>Austropuccinia</taxon>
    </lineage>
</organism>
<evidence type="ECO:0000256" key="2">
    <source>
        <dbReference type="ARBA" id="ARBA00006675"/>
    </source>
</evidence>
<evidence type="ECO:0000256" key="5">
    <source>
        <dbReference type="ARBA" id="ARBA00022679"/>
    </source>
</evidence>
<gene>
    <name evidence="15" type="ORF">O181_085477</name>
</gene>
<evidence type="ECO:0000256" key="6">
    <source>
        <dbReference type="ARBA" id="ARBA00022692"/>
    </source>
</evidence>
<evidence type="ECO:0000256" key="1">
    <source>
        <dbReference type="ARBA" id="ARBA00004141"/>
    </source>
</evidence>
<feature type="transmembrane region" description="Helical" evidence="14">
    <location>
        <begin position="313"/>
        <end position="333"/>
    </location>
</feature>
<keyword evidence="6 14" id="KW-0812">Transmembrane</keyword>
<dbReference type="PANTHER" id="PTHR31201">
    <property type="entry name" value="OS01G0585100 PROTEIN"/>
    <property type="match status" value="1"/>
</dbReference>
<evidence type="ECO:0000256" key="11">
    <source>
        <dbReference type="ARBA" id="ARBA00023264"/>
    </source>
</evidence>
<feature type="transmembrane region" description="Helical" evidence="14">
    <location>
        <begin position="416"/>
        <end position="437"/>
    </location>
</feature>
<dbReference type="GO" id="GO:0016020">
    <property type="term" value="C:membrane"/>
    <property type="evidence" value="ECO:0007669"/>
    <property type="project" value="UniProtKB-SubCell"/>
</dbReference>
<evidence type="ECO:0000256" key="12">
    <source>
        <dbReference type="ARBA" id="ARBA00023315"/>
    </source>
</evidence>
<comment type="subcellular location">
    <subcellularLocation>
        <location evidence="1">Membrane</location>
        <topology evidence="1">Multi-pass membrane protein</topology>
    </subcellularLocation>
</comment>
<evidence type="ECO:0000256" key="3">
    <source>
        <dbReference type="ARBA" id="ARBA00019082"/>
    </source>
</evidence>
<feature type="transmembrane region" description="Helical" evidence="14">
    <location>
        <begin position="208"/>
        <end position="226"/>
    </location>
</feature>
<dbReference type="AlphaFoldDB" id="A0A9Q3FY38"/>
<dbReference type="Proteomes" id="UP000765509">
    <property type="component" value="Unassembled WGS sequence"/>
</dbReference>
<proteinExistence type="inferred from homology"/>
<keyword evidence="5" id="KW-0808">Transferase</keyword>
<dbReference type="EMBL" id="AVOT02050725">
    <property type="protein sequence ID" value="MBW0545762.1"/>
    <property type="molecule type" value="Genomic_DNA"/>
</dbReference>
<evidence type="ECO:0000256" key="7">
    <source>
        <dbReference type="ARBA" id="ARBA00022989"/>
    </source>
</evidence>
<dbReference type="GO" id="GO:0006656">
    <property type="term" value="P:phosphatidylcholine biosynthetic process"/>
    <property type="evidence" value="ECO:0007669"/>
    <property type="project" value="TreeGrafter"/>
</dbReference>
<dbReference type="OrthoDB" id="406287at2759"/>
<feature type="compositionally biased region" description="Polar residues" evidence="13">
    <location>
        <begin position="104"/>
        <end position="117"/>
    </location>
</feature>
<evidence type="ECO:0000256" key="8">
    <source>
        <dbReference type="ARBA" id="ARBA00023098"/>
    </source>
</evidence>
<reference evidence="15" key="1">
    <citation type="submission" date="2021-03" db="EMBL/GenBank/DDBJ databases">
        <title>Draft genome sequence of rust myrtle Austropuccinia psidii MF-1, a brazilian biotype.</title>
        <authorList>
            <person name="Quecine M.C."/>
            <person name="Pachon D.M.R."/>
            <person name="Bonatelli M.L."/>
            <person name="Correr F.H."/>
            <person name="Franceschini L.M."/>
            <person name="Leite T.F."/>
            <person name="Margarido G.R.A."/>
            <person name="Almeida C.A."/>
            <person name="Ferrarezi J.A."/>
            <person name="Labate C.A."/>
        </authorList>
    </citation>
    <scope>NUCLEOTIDE SEQUENCE</scope>
    <source>
        <strain evidence="15">MF-1</strain>
    </source>
</reference>
<accession>A0A9Q3FY38</accession>
<keyword evidence="9 14" id="KW-0472">Membrane</keyword>
<feature type="region of interest" description="Disordered" evidence="13">
    <location>
        <begin position="1"/>
        <end position="26"/>
    </location>
</feature>
<keyword evidence="10" id="KW-0594">Phospholipid biosynthesis</keyword>
<evidence type="ECO:0000256" key="4">
    <source>
        <dbReference type="ARBA" id="ARBA00022516"/>
    </source>
</evidence>
<evidence type="ECO:0000256" key="10">
    <source>
        <dbReference type="ARBA" id="ARBA00023209"/>
    </source>
</evidence>
<sequence>MSINDFDSSNQDKSSTSPSNLSNDNNNTPDYLINWKEDLFGDGLPFYDLLVFIDSYIDLFKRRTLKTLKDELGSRSKPLRDECLSLAKEAQNVLESKFIINNNQSNHHSKIKSNPSNSLKLNQKQSRSQSQSQIKNNFNLHSLGLEFYNGIHFKKNSNFENLNKNEIELRQLAERELKDFIEKLKIRIKKIQSRWNDSKTVSLREKTSFFFGVQNVLITALLLAFWPEYIPLSYTLQAAYYLPLRIYTYRRLAYHYFLFDLCYVINGLCLVFLWFFPSNVLLFEACYGLSHGPSAIAIATWRNSLVFHSVEKVTSLFIHIYPAIVFTVIRHFYPNASRRYPALIGLESISLSRTLIICSTIYITWQTLYYRFVIVARAQKIAQEGRPTSFTYLLNSKTGLISKLLRSVKPEWRANGFMIAQFIYTLVTMLPSLLWFYQSKTLSGLFLWFMFSVSVWNGASFYMEVFGRRFEKELKKLKQEIDILNPNENGDLNDVGSASTDEEPKSTPNNHQSQFDKVLSEGQVTKVTEEEGFEDLKNQISTLNQENHLKQE</sequence>
<dbReference type="PANTHER" id="PTHR31201:SF1">
    <property type="entry name" value="GLYCEROPHOSPHOCHOLINE ACYLTRANSFERASE 1"/>
    <property type="match status" value="1"/>
</dbReference>
<feature type="compositionally biased region" description="Polar residues" evidence="13">
    <location>
        <begin position="506"/>
        <end position="515"/>
    </location>
</feature>
<protein>
    <recommendedName>
        <fullName evidence="3">Glycerophosphocholine acyltransferase 1</fullName>
    </recommendedName>
</protein>
<feature type="transmembrane region" description="Helical" evidence="14">
    <location>
        <begin position="443"/>
        <end position="466"/>
    </location>
</feature>
<evidence type="ECO:0000313" key="15">
    <source>
        <dbReference type="EMBL" id="MBW0545762.1"/>
    </source>
</evidence>
<comment type="caution">
    <text evidence="15">The sequence shown here is derived from an EMBL/GenBank/DDBJ whole genome shotgun (WGS) entry which is preliminary data.</text>
</comment>
<feature type="region of interest" description="Disordered" evidence="13">
    <location>
        <begin position="485"/>
        <end position="518"/>
    </location>
</feature>
<dbReference type="InterPro" id="IPR021261">
    <property type="entry name" value="GPCAT"/>
</dbReference>
<evidence type="ECO:0000256" key="9">
    <source>
        <dbReference type="ARBA" id="ARBA00023136"/>
    </source>
</evidence>
<comment type="similarity">
    <text evidence="2">Belongs to the GPC1 family.</text>
</comment>
<evidence type="ECO:0000256" key="13">
    <source>
        <dbReference type="SAM" id="MobiDB-lite"/>
    </source>
</evidence>
<keyword evidence="11" id="KW-1208">Phospholipid metabolism</keyword>
<keyword evidence="7 14" id="KW-1133">Transmembrane helix</keyword>
<keyword evidence="4" id="KW-0444">Lipid biosynthesis</keyword>
<feature type="transmembrane region" description="Helical" evidence="14">
    <location>
        <begin position="256"/>
        <end position="276"/>
    </location>
</feature>
<keyword evidence="8" id="KW-0443">Lipid metabolism</keyword>
<evidence type="ECO:0000256" key="14">
    <source>
        <dbReference type="SAM" id="Phobius"/>
    </source>
</evidence>
<name>A0A9Q3FY38_9BASI</name>
<evidence type="ECO:0000313" key="16">
    <source>
        <dbReference type="Proteomes" id="UP000765509"/>
    </source>
</evidence>
<dbReference type="Pfam" id="PF10998">
    <property type="entry name" value="DUF2838"/>
    <property type="match status" value="1"/>
</dbReference>
<feature type="region of interest" description="Disordered" evidence="13">
    <location>
        <begin position="104"/>
        <end position="126"/>
    </location>
</feature>
<keyword evidence="16" id="KW-1185">Reference proteome</keyword>